<evidence type="ECO:0000256" key="9">
    <source>
        <dbReference type="ARBA" id="ARBA00023315"/>
    </source>
</evidence>
<evidence type="ECO:0008006" key="14">
    <source>
        <dbReference type="Google" id="ProtNLM"/>
    </source>
</evidence>
<name>A0A1Y1WC77_9FUNG</name>
<keyword evidence="6" id="KW-0862">Zinc</keyword>
<dbReference type="GO" id="GO:0008270">
    <property type="term" value="F:zinc ion binding"/>
    <property type="evidence" value="ECO:0007669"/>
    <property type="project" value="UniProtKB-KW"/>
</dbReference>
<evidence type="ECO:0000313" key="13">
    <source>
        <dbReference type="Proteomes" id="UP000193922"/>
    </source>
</evidence>
<evidence type="ECO:0000256" key="7">
    <source>
        <dbReference type="ARBA" id="ARBA00023242"/>
    </source>
</evidence>
<evidence type="ECO:0000313" key="12">
    <source>
        <dbReference type="EMBL" id="ORX71143.1"/>
    </source>
</evidence>
<dbReference type="STRING" id="61395.A0A1Y1WC77"/>
<dbReference type="GO" id="GO:0005634">
    <property type="term" value="C:nucleus"/>
    <property type="evidence" value="ECO:0007669"/>
    <property type="project" value="UniProtKB-SubCell"/>
</dbReference>
<keyword evidence="3" id="KW-0808">Transferase</keyword>
<feature type="domain" description="N-acetyltransferase ESCO acetyl-transferase" evidence="11">
    <location>
        <begin position="164"/>
        <end position="230"/>
    </location>
</feature>
<dbReference type="GeneID" id="63803638"/>
<dbReference type="PANTHER" id="PTHR45884">
    <property type="entry name" value="N-ACETYLTRANSFERASE ECO"/>
    <property type="match status" value="1"/>
</dbReference>
<keyword evidence="13" id="KW-1185">Reference proteome</keyword>
<evidence type="ECO:0000256" key="2">
    <source>
        <dbReference type="ARBA" id="ARBA00005816"/>
    </source>
</evidence>
<proteinExistence type="inferred from homology"/>
<dbReference type="GO" id="GO:0061733">
    <property type="term" value="F:protein-lysine-acetyltransferase activity"/>
    <property type="evidence" value="ECO:0007669"/>
    <property type="project" value="TreeGrafter"/>
</dbReference>
<dbReference type="GO" id="GO:0007064">
    <property type="term" value="P:mitotic sister chromatid cohesion"/>
    <property type="evidence" value="ECO:0007669"/>
    <property type="project" value="TreeGrafter"/>
</dbReference>
<comment type="caution">
    <text evidence="12">The sequence shown here is derived from an EMBL/GenBank/DDBJ whole genome shotgun (WGS) entry which is preliminary data.</text>
</comment>
<dbReference type="PANTHER" id="PTHR45884:SF2">
    <property type="entry name" value="N-ACETYLTRANSFERASE ECO"/>
    <property type="match status" value="1"/>
</dbReference>
<keyword evidence="5" id="KW-0863">Zinc-finger</keyword>
<dbReference type="Pfam" id="PF13880">
    <property type="entry name" value="Acetyltransf_13"/>
    <property type="match status" value="1"/>
</dbReference>
<evidence type="ECO:0000256" key="5">
    <source>
        <dbReference type="ARBA" id="ARBA00022771"/>
    </source>
</evidence>
<evidence type="ECO:0000259" key="10">
    <source>
        <dbReference type="Pfam" id="PF13878"/>
    </source>
</evidence>
<dbReference type="InterPro" id="IPR028009">
    <property type="entry name" value="ESCO_Acetyltransf_dom"/>
</dbReference>
<evidence type="ECO:0000259" key="11">
    <source>
        <dbReference type="Pfam" id="PF13880"/>
    </source>
</evidence>
<evidence type="ECO:0000256" key="1">
    <source>
        <dbReference type="ARBA" id="ARBA00004123"/>
    </source>
</evidence>
<dbReference type="AlphaFoldDB" id="A0A1Y1WC77"/>
<comment type="subcellular location">
    <subcellularLocation>
        <location evidence="1">Nucleus</location>
    </subcellularLocation>
</comment>
<dbReference type="RefSeq" id="XP_040744658.1">
    <property type="nucleotide sequence ID" value="XM_040886990.1"/>
</dbReference>
<comment type="similarity">
    <text evidence="2">Belongs to the acetyltransferase family. ECO subfamily.</text>
</comment>
<keyword evidence="4" id="KW-0479">Metal-binding</keyword>
<evidence type="ECO:0000256" key="6">
    <source>
        <dbReference type="ARBA" id="ARBA00022833"/>
    </source>
</evidence>
<dbReference type="InterPro" id="IPR016181">
    <property type="entry name" value="Acyl_CoA_acyltransferase"/>
</dbReference>
<evidence type="ECO:0000256" key="3">
    <source>
        <dbReference type="ARBA" id="ARBA00022679"/>
    </source>
</evidence>
<accession>A0A1Y1WC77</accession>
<dbReference type="GO" id="GO:0000785">
    <property type="term" value="C:chromatin"/>
    <property type="evidence" value="ECO:0007669"/>
    <property type="project" value="TreeGrafter"/>
</dbReference>
<dbReference type="Pfam" id="PF13878">
    <property type="entry name" value="zf-C2H2_3"/>
    <property type="match status" value="1"/>
</dbReference>
<organism evidence="12 13">
    <name type="scientific">Linderina pennispora</name>
    <dbReference type="NCBI Taxonomy" id="61395"/>
    <lineage>
        <taxon>Eukaryota</taxon>
        <taxon>Fungi</taxon>
        <taxon>Fungi incertae sedis</taxon>
        <taxon>Zoopagomycota</taxon>
        <taxon>Kickxellomycotina</taxon>
        <taxon>Kickxellomycetes</taxon>
        <taxon>Kickxellales</taxon>
        <taxon>Kickxellaceae</taxon>
        <taxon>Linderina</taxon>
    </lineage>
</organism>
<dbReference type="SUPFAM" id="SSF55729">
    <property type="entry name" value="Acyl-CoA N-acyltransferases (Nat)"/>
    <property type="match status" value="1"/>
</dbReference>
<dbReference type="Proteomes" id="UP000193922">
    <property type="component" value="Unassembled WGS sequence"/>
</dbReference>
<gene>
    <name evidence="12" type="ORF">DL89DRAFT_266156</name>
</gene>
<keyword evidence="8" id="KW-0131">Cell cycle</keyword>
<dbReference type="EMBL" id="MCFD01000004">
    <property type="protein sequence ID" value="ORX71143.1"/>
    <property type="molecule type" value="Genomic_DNA"/>
</dbReference>
<dbReference type="OrthoDB" id="428854at2759"/>
<evidence type="ECO:0000256" key="8">
    <source>
        <dbReference type="ARBA" id="ARBA00023306"/>
    </source>
</evidence>
<evidence type="ECO:0000256" key="4">
    <source>
        <dbReference type="ARBA" id="ARBA00022723"/>
    </source>
</evidence>
<keyword evidence="7" id="KW-0539">Nucleus</keyword>
<feature type="domain" description="N-acetyltransferase ESCO zinc-finger" evidence="10">
    <location>
        <begin position="23"/>
        <end position="61"/>
    </location>
</feature>
<reference evidence="12 13" key="1">
    <citation type="submission" date="2016-07" db="EMBL/GenBank/DDBJ databases">
        <title>Pervasive Adenine N6-methylation of Active Genes in Fungi.</title>
        <authorList>
            <consortium name="DOE Joint Genome Institute"/>
            <person name="Mondo S.J."/>
            <person name="Dannebaum R.O."/>
            <person name="Kuo R.C."/>
            <person name="Labutti K."/>
            <person name="Haridas S."/>
            <person name="Kuo A."/>
            <person name="Salamov A."/>
            <person name="Ahrendt S.R."/>
            <person name="Lipzen A."/>
            <person name="Sullivan W."/>
            <person name="Andreopoulos W.B."/>
            <person name="Clum A."/>
            <person name="Lindquist E."/>
            <person name="Daum C."/>
            <person name="Ramamoorthy G.K."/>
            <person name="Gryganskyi A."/>
            <person name="Culley D."/>
            <person name="Magnuson J.K."/>
            <person name="James T.Y."/>
            <person name="O'Malley M.A."/>
            <person name="Stajich J.E."/>
            <person name="Spatafora J.W."/>
            <person name="Visel A."/>
            <person name="Grigoriev I.V."/>
        </authorList>
    </citation>
    <scope>NUCLEOTIDE SEQUENCE [LARGE SCALE GENOMIC DNA]</scope>
    <source>
        <strain evidence="12 13">ATCC 12442</strain>
    </source>
</reference>
<dbReference type="InterPro" id="IPR028005">
    <property type="entry name" value="AcTrfase_ESCO_Znf_dom"/>
</dbReference>
<protein>
    <recommendedName>
        <fullName evidence="14">N-acetyltransferase ECO1</fullName>
    </recommendedName>
</protein>
<sequence length="233" mass="26079">MATSTSASKAPGIEAVVVRKKTQTFLDFGQKQLTAEPCKQCGMAYQRGRTDDEHLHKKFHRAWQRRQDKALLWHDDCESIVCANGSVQIVDAHSPQRIVKRALAILNLANEHLGACKVDVLGERKVFLFIDKGRVCGCILAERIDKARRLVPGLSECQGGFIRVVCGISRIWVVPGERRRGVGVQMVRAVAMRFVYGCPVGLDQLAFTQPTDDGRALAERVFGRRDFLVYVEE</sequence>
<keyword evidence="9" id="KW-0012">Acyltransferase</keyword>
<dbReference type="CDD" id="cd04301">
    <property type="entry name" value="NAT_SF"/>
    <property type="match status" value="1"/>
</dbReference>